<evidence type="ECO:0000259" key="7">
    <source>
        <dbReference type="Pfam" id="PF01055"/>
    </source>
</evidence>
<dbReference type="GO" id="GO:0004558">
    <property type="term" value="F:alpha-1,4-glucosidase activity"/>
    <property type="evidence" value="ECO:0007669"/>
    <property type="project" value="TreeGrafter"/>
</dbReference>
<reference evidence="9 10" key="2">
    <citation type="submission" date="2018-10" db="EMBL/GenBank/DDBJ databases">
        <authorList>
            <consortium name="Pathogen Informatics"/>
        </authorList>
    </citation>
    <scope>NUCLEOTIDE SEQUENCE [LARGE SCALE GENOMIC DNA]</scope>
</reference>
<dbReference type="SUPFAM" id="SSF74650">
    <property type="entry name" value="Galactose mutarotase-like"/>
    <property type="match status" value="1"/>
</dbReference>
<dbReference type="InterPro" id="IPR011013">
    <property type="entry name" value="Gal_mutarotase_sf_dom"/>
</dbReference>
<dbReference type="CDD" id="cd06602">
    <property type="entry name" value="GH31_MGAM_SI_GAA"/>
    <property type="match status" value="1"/>
</dbReference>
<dbReference type="Gene3D" id="3.20.20.80">
    <property type="entry name" value="Glycosidases"/>
    <property type="match status" value="1"/>
</dbReference>
<evidence type="ECO:0000256" key="4">
    <source>
        <dbReference type="ARBA" id="ARBA00023295"/>
    </source>
</evidence>
<keyword evidence="4 5" id="KW-0326">Glycosidase</keyword>
<feature type="domain" description="Glycoside hydrolase family 31 TIM barrel" evidence="7">
    <location>
        <begin position="181"/>
        <end position="522"/>
    </location>
</feature>
<accession>A0A0N4VID0</accession>
<dbReference type="STRING" id="51028.A0A0N4VID0"/>
<evidence type="ECO:0000256" key="5">
    <source>
        <dbReference type="RuleBase" id="RU361185"/>
    </source>
</evidence>
<comment type="similarity">
    <text evidence="1 5">Belongs to the glycosyl hydrolase 31 family.</text>
</comment>
<dbReference type="Gene3D" id="2.60.40.1180">
    <property type="entry name" value="Golgi alpha-mannosidase II"/>
    <property type="match status" value="1"/>
</dbReference>
<dbReference type="Pfam" id="PF01055">
    <property type="entry name" value="Glyco_hydro_31_2nd"/>
    <property type="match status" value="1"/>
</dbReference>
<evidence type="ECO:0000313" key="9">
    <source>
        <dbReference type="EMBL" id="VDD95175.1"/>
    </source>
</evidence>
<dbReference type="SUPFAM" id="SSF51011">
    <property type="entry name" value="Glycosyl hydrolase domain"/>
    <property type="match status" value="1"/>
</dbReference>
<feature type="domain" description="Glycosyl hydrolase family 31 C-terminal" evidence="8">
    <location>
        <begin position="598"/>
        <end position="683"/>
    </location>
</feature>
<dbReference type="WBParaSite" id="EVEC_0001058301-mRNA-1">
    <property type="protein sequence ID" value="EVEC_0001058301-mRNA-1"/>
    <property type="gene ID" value="EVEC_0001058301"/>
</dbReference>
<dbReference type="EMBL" id="UXUI01010386">
    <property type="protein sequence ID" value="VDD95175.1"/>
    <property type="molecule type" value="Genomic_DNA"/>
</dbReference>
<dbReference type="InterPro" id="IPR030458">
    <property type="entry name" value="Glyco_hydro_31_AS"/>
</dbReference>
<dbReference type="InterPro" id="IPR013780">
    <property type="entry name" value="Glyco_hydro_b"/>
</dbReference>
<evidence type="ECO:0000256" key="3">
    <source>
        <dbReference type="ARBA" id="ARBA00023180"/>
    </source>
</evidence>
<keyword evidence="3" id="KW-0325">Glycoprotein</keyword>
<dbReference type="InterPro" id="IPR000322">
    <property type="entry name" value="Glyco_hydro_31_TIM"/>
</dbReference>
<evidence type="ECO:0000256" key="6">
    <source>
        <dbReference type="SAM" id="MobiDB-lite"/>
    </source>
</evidence>
<keyword evidence="2 5" id="KW-0378">Hydrolase</keyword>
<dbReference type="CDD" id="cd14752">
    <property type="entry name" value="GH31_N"/>
    <property type="match status" value="1"/>
</dbReference>
<dbReference type="Gene3D" id="2.60.40.1760">
    <property type="entry name" value="glycosyl hydrolase (family 31)"/>
    <property type="match status" value="1"/>
</dbReference>
<dbReference type="GO" id="GO:0005975">
    <property type="term" value="P:carbohydrate metabolic process"/>
    <property type="evidence" value="ECO:0007669"/>
    <property type="project" value="InterPro"/>
</dbReference>
<feature type="region of interest" description="Disordered" evidence="6">
    <location>
        <begin position="725"/>
        <end position="749"/>
    </location>
</feature>
<dbReference type="SUPFAM" id="SSF51445">
    <property type="entry name" value="(Trans)glycosidases"/>
    <property type="match status" value="1"/>
</dbReference>
<organism evidence="11">
    <name type="scientific">Enterobius vermicularis</name>
    <name type="common">Human pinworm</name>
    <dbReference type="NCBI Taxonomy" id="51028"/>
    <lineage>
        <taxon>Eukaryota</taxon>
        <taxon>Metazoa</taxon>
        <taxon>Ecdysozoa</taxon>
        <taxon>Nematoda</taxon>
        <taxon>Chromadorea</taxon>
        <taxon>Rhabditida</taxon>
        <taxon>Spirurina</taxon>
        <taxon>Oxyuridomorpha</taxon>
        <taxon>Oxyuroidea</taxon>
        <taxon>Oxyuridae</taxon>
        <taxon>Enterobius</taxon>
    </lineage>
</organism>
<dbReference type="InterPro" id="IPR048395">
    <property type="entry name" value="Glyco_hydro_31_C"/>
</dbReference>
<dbReference type="PROSITE" id="PS00129">
    <property type="entry name" value="GLYCOSYL_HYDROL_F31_1"/>
    <property type="match status" value="1"/>
</dbReference>
<evidence type="ECO:0000313" key="10">
    <source>
        <dbReference type="Proteomes" id="UP000274131"/>
    </source>
</evidence>
<keyword evidence="10" id="KW-1185">Reference proteome</keyword>
<protein>
    <submittedName>
        <fullName evidence="11">Gal_mutarotas_2 domain-containing protein</fullName>
    </submittedName>
</protein>
<evidence type="ECO:0000313" key="11">
    <source>
        <dbReference type="WBParaSite" id="EVEC_0001058301-mRNA-1"/>
    </source>
</evidence>
<proteinExistence type="inferred from homology"/>
<evidence type="ECO:0000256" key="2">
    <source>
        <dbReference type="ARBA" id="ARBA00022801"/>
    </source>
</evidence>
<evidence type="ECO:0000256" key="1">
    <source>
        <dbReference type="ARBA" id="ARBA00007806"/>
    </source>
</evidence>
<dbReference type="PANTHER" id="PTHR22762">
    <property type="entry name" value="ALPHA-GLUCOSIDASE"/>
    <property type="match status" value="1"/>
</dbReference>
<dbReference type="OrthoDB" id="1334205at2759"/>
<dbReference type="AlphaFoldDB" id="A0A0N4VID0"/>
<evidence type="ECO:0000259" key="8">
    <source>
        <dbReference type="Pfam" id="PF21365"/>
    </source>
</evidence>
<dbReference type="Pfam" id="PF21365">
    <property type="entry name" value="Glyco_hydro_31_3rd"/>
    <property type="match status" value="1"/>
</dbReference>
<dbReference type="InterPro" id="IPR017853">
    <property type="entry name" value="GH"/>
</dbReference>
<feature type="compositionally biased region" description="Polar residues" evidence="6">
    <location>
        <begin position="739"/>
        <end position="749"/>
    </location>
</feature>
<dbReference type="Proteomes" id="UP000274131">
    <property type="component" value="Unassembled WGS sequence"/>
</dbReference>
<name>A0A0N4VID0_ENTVE</name>
<gene>
    <name evidence="9" type="ORF">EVEC_LOCUS9926</name>
</gene>
<reference evidence="11" key="1">
    <citation type="submission" date="2017-02" db="UniProtKB">
        <authorList>
            <consortium name="WormBaseParasite"/>
        </authorList>
    </citation>
    <scope>IDENTIFICATION</scope>
</reference>
<dbReference type="PANTHER" id="PTHR22762:SF133">
    <property type="entry name" value="P-TYPE DOMAIN-CONTAINING PROTEIN"/>
    <property type="match status" value="1"/>
</dbReference>
<dbReference type="GO" id="GO:0030246">
    <property type="term" value="F:carbohydrate binding"/>
    <property type="evidence" value="ECO:0007669"/>
    <property type="project" value="InterPro"/>
</dbReference>
<sequence length="767" mass="88697">MNDQLPYLTFCSCDYFFSFFLLFFKKQTCFLFSQVDLSLLTNTFKLRRNFQLIKCMALERTHTTHSNSKNASNLIFSKYELYSHDFSKYKTWSMLARDEPPNSAWEDTKNLYGVHPFYMVLEADGKAHGVLILNSNPQEVTTGPGPHIIYRTIGGILDIYFFPGPKPEEVIQQYHKFIGRPFLPAYWALGYQLSRYGYKNLTDLKSVIEENLKAEIPLEVVYADIDYMERYMDFTLGAVWTGFGEYAQELHKKDMKLILIFDPAIDVTSPAFERALKQNVSFIEYPRDDLIMLGVVWPDHHAAFPDFFDPQNSTKNWWISELQHYYSTVPYDGIWIDMNEPAAFGTNEDHPWYFDNPDHPDIKPLRCDSFEEVDSVYDNAPYLTSSIYRFGSSGLLSQKTLCMLGRTHRGQQIFYDTKNLYGLYESMTTYEAAEKILKKRPVVISRSTFPSSGRYAGHWLGDNTASWNDLITSIIGALEFNIFGIPYVGSDVCGFNNAPSAELCLRWQQAAAFHPFFRDMESLLTSIQTDNLYFDFSVLGRHFFMSWIFSSNHNNNASPRQDPAVWQEVARATKEANLFRYRYLSYLYSLHYEASLNGGTVVRPMFFEFPSEHETHELWHQFMWGNSMMIVAVVTDGAEEADVYFPRSSSWYSLRDTEHGVQEGPGRKSIHATSNEMIPVYLRDFRFLSLQFYLDLGGTIILEQNPQMTTKATREQNLTIVVAPEKQVQDQGTLEPHSTETPTPTDQTSQPYSIWSTIFAISYDTYS</sequence>